<dbReference type="GO" id="GO:0052645">
    <property type="term" value="P:F420-0 metabolic process"/>
    <property type="evidence" value="ECO:0007669"/>
    <property type="project" value="UniProtKB-UniRule"/>
</dbReference>
<comment type="similarity">
    <text evidence="5">Belongs to the CofC family.</text>
</comment>
<reference evidence="7 8" key="1">
    <citation type="submission" date="2018-07" db="EMBL/GenBank/DDBJ databases">
        <title>Genome sequence of Rhodococcus rhodnii ATCC 35071 from Rhodnius prolixus.</title>
        <authorList>
            <person name="Patel V."/>
            <person name="Vogel K.J."/>
        </authorList>
    </citation>
    <scope>NUCLEOTIDE SEQUENCE [LARGE SCALE GENOMIC DNA]</scope>
    <source>
        <strain evidence="7 8">ATCC 35071</strain>
    </source>
</reference>
<feature type="binding site" evidence="5">
    <location>
        <position position="193"/>
    </location>
    <ligand>
        <name>phosphoenolpyruvate</name>
        <dbReference type="ChEBI" id="CHEBI:58702"/>
    </ligand>
</feature>
<evidence type="ECO:0000256" key="1">
    <source>
        <dbReference type="ARBA" id="ARBA00022679"/>
    </source>
</evidence>
<dbReference type="HAMAP" id="MF_02114">
    <property type="entry name" value="CofC"/>
    <property type="match status" value="1"/>
</dbReference>
<evidence type="ECO:0000313" key="7">
    <source>
        <dbReference type="EMBL" id="TXG90798.1"/>
    </source>
</evidence>
<accession>A0A6P2CIJ4</accession>
<evidence type="ECO:0000313" key="8">
    <source>
        <dbReference type="Proteomes" id="UP000471120"/>
    </source>
</evidence>
<keyword evidence="2 5" id="KW-0548">Nucleotidyltransferase</keyword>
<dbReference type="RefSeq" id="WP_081634228.1">
    <property type="nucleotide sequence ID" value="NZ_QRCM01000001.1"/>
</dbReference>
<dbReference type="GO" id="GO:0043814">
    <property type="term" value="F:phospholactate guanylyltransferase activity"/>
    <property type="evidence" value="ECO:0007669"/>
    <property type="project" value="InterPro"/>
</dbReference>
<evidence type="ECO:0000256" key="6">
    <source>
        <dbReference type="SAM" id="MobiDB-lite"/>
    </source>
</evidence>
<dbReference type="AlphaFoldDB" id="A0A6P2CIJ4"/>
<evidence type="ECO:0000256" key="3">
    <source>
        <dbReference type="ARBA" id="ARBA00022741"/>
    </source>
</evidence>
<evidence type="ECO:0000256" key="2">
    <source>
        <dbReference type="ARBA" id="ARBA00022695"/>
    </source>
</evidence>
<dbReference type="Gene3D" id="3.90.550.10">
    <property type="entry name" value="Spore Coat Polysaccharide Biosynthesis Protein SpsA, Chain A"/>
    <property type="match status" value="1"/>
</dbReference>
<sequence>MPSGDTTPRGSAATPDPRPPGGGVHVLMAVKDLAIAKSRLDHAVDPGARAELVVAMFADTLAAATSARGVDDAIVVTPDARIAERARLLGARVIADPAARTDEGPRDGAGPDDGLNRALAAAAHVVRASHPEAMLVALQADLPSLTGAELDDVLRHTGSTPRAFVTDRHGTGTALLIHGDPLRPLAPAFGADSALRHRASGAHALAGAWPGLRTDVDTGDDLRAAVHLGVGPATAETLSLPGVRRHFASSIVGGGESRG</sequence>
<comment type="catalytic activity">
    <reaction evidence="5">
        <text>phosphoenolpyruvate + GTP + H(+) = enolpyruvoyl-2-diphospho-5'-guanosine + diphosphate</text>
        <dbReference type="Rhea" id="RHEA:30519"/>
        <dbReference type="ChEBI" id="CHEBI:15378"/>
        <dbReference type="ChEBI" id="CHEBI:33019"/>
        <dbReference type="ChEBI" id="CHEBI:37565"/>
        <dbReference type="ChEBI" id="CHEBI:58702"/>
        <dbReference type="ChEBI" id="CHEBI:143701"/>
        <dbReference type="EC" id="2.7.7.105"/>
    </reaction>
</comment>
<protein>
    <recommendedName>
        <fullName evidence="5">Phosphoenolpyruvate guanylyltransferase</fullName>
        <shortName evidence="5">PEP guanylyltransferase</shortName>
        <ecNumber evidence="5">2.7.7.105</ecNumber>
    </recommendedName>
</protein>
<evidence type="ECO:0000256" key="4">
    <source>
        <dbReference type="ARBA" id="ARBA00023134"/>
    </source>
</evidence>
<comment type="caution">
    <text evidence="7">The sequence shown here is derived from an EMBL/GenBank/DDBJ whole genome shotgun (WGS) entry which is preliminary data.</text>
</comment>
<dbReference type="InterPro" id="IPR002835">
    <property type="entry name" value="CofC"/>
</dbReference>
<dbReference type="PANTHER" id="PTHR40392:SF1">
    <property type="entry name" value="2-PHOSPHO-L-LACTATE GUANYLYLTRANSFERASE"/>
    <property type="match status" value="1"/>
</dbReference>
<dbReference type="Pfam" id="PF01983">
    <property type="entry name" value="CofC"/>
    <property type="match status" value="1"/>
</dbReference>
<dbReference type="Proteomes" id="UP000471120">
    <property type="component" value="Unassembled WGS sequence"/>
</dbReference>
<dbReference type="UniPathway" id="UPA00071"/>
<proteinExistence type="inferred from homology"/>
<dbReference type="InterPro" id="IPR029044">
    <property type="entry name" value="Nucleotide-diphossugar_trans"/>
</dbReference>
<dbReference type="EMBL" id="QRCM01000001">
    <property type="protein sequence ID" value="TXG90798.1"/>
    <property type="molecule type" value="Genomic_DNA"/>
</dbReference>
<keyword evidence="1 5" id="KW-0808">Transferase</keyword>
<feature type="binding site" evidence="5">
    <location>
        <position position="190"/>
    </location>
    <ligand>
        <name>phosphoenolpyruvate</name>
        <dbReference type="ChEBI" id="CHEBI:58702"/>
    </ligand>
</feature>
<keyword evidence="3 5" id="KW-0547">Nucleotide-binding</keyword>
<feature type="binding site" evidence="5">
    <location>
        <position position="173"/>
    </location>
    <ligand>
        <name>phosphoenolpyruvate</name>
        <dbReference type="ChEBI" id="CHEBI:58702"/>
    </ligand>
</feature>
<name>A0A6P2CIJ4_9NOCA</name>
<comment type="pathway">
    <text evidence="5">Cofactor biosynthesis; coenzyme F420 biosynthesis.</text>
</comment>
<dbReference type="NCBIfam" id="TIGR03552">
    <property type="entry name" value="F420_cofC"/>
    <property type="match status" value="1"/>
</dbReference>
<gene>
    <name evidence="7" type="primary">cofC</name>
    <name evidence="5" type="synonym">fbiD</name>
    <name evidence="7" type="ORF">DW322_11905</name>
</gene>
<organism evidence="7 8">
    <name type="scientific">Rhodococcus rhodnii</name>
    <dbReference type="NCBI Taxonomy" id="38312"/>
    <lineage>
        <taxon>Bacteria</taxon>
        <taxon>Bacillati</taxon>
        <taxon>Actinomycetota</taxon>
        <taxon>Actinomycetes</taxon>
        <taxon>Mycobacteriales</taxon>
        <taxon>Nocardiaceae</taxon>
        <taxon>Rhodococcus</taxon>
    </lineage>
</organism>
<dbReference type="SUPFAM" id="SSF53448">
    <property type="entry name" value="Nucleotide-diphospho-sugar transferases"/>
    <property type="match status" value="1"/>
</dbReference>
<feature type="region of interest" description="Disordered" evidence="6">
    <location>
        <begin position="1"/>
        <end position="22"/>
    </location>
</feature>
<keyword evidence="4 5" id="KW-0342">GTP-binding</keyword>
<evidence type="ECO:0000256" key="5">
    <source>
        <dbReference type="HAMAP-Rule" id="MF_02114"/>
    </source>
</evidence>
<dbReference type="EC" id="2.7.7.105" evidence="5"/>
<dbReference type="PANTHER" id="PTHR40392">
    <property type="entry name" value="2-PHOSPHO-L-LACTATE GUANYLYLTRANSFERASE"/>
    <property type="match status" value="1"/>
</dbReference>
<dbReference type="GO" id="GO:0005525">
    <property type="term" value="F:GTP binding"/>
    <property type="evidence" value="ECO:0007669"/>
    <property type="project" value="UniProtKB-KW"/>
</dbReference>
<comment type="function">
    <text evidence="5">Guanylyltransferase that catalyzes the activation of phosphoenolpyruvate (PEP) as enolpyruvoyl-2-diphospho-5'-guanosine, via the condensation of PEP with GTP. It is involved in the biosynthesis of coenzyme F420, a hydride carrier cofactor.</text>
</comment>